<dbReference type="EMBL" id="VEPZ02001007">
    <property type="protein sequence ID" value="KAE8702468.1"/>
    <property type="molecule type" value="Genomic_DNA"/>
</dbReference>
<accession>A0A6A3AEJ8</accession>
<feature type="region of interest" description="Disordered" evidence="1">
    <location>
        <begin position="263"/>
        <end position="321"/>
    </location>
</feature>
<feature type="compositionally biased region" description="Acidic residues" evidence="1">
    <location>
        <begin position="229"/>
        <end position="240"/>
    </location>
</feature>
<evidence type="ECO:0000313" key="3">
    <source>
        <dbReference type="Proteomes" id="UP000436088"/>
    </source>
</evidence>
<name>A0A6A3AEJ8_HIBSY</name>
<feature type="region of interest" description="Disordered" evidence="1">
    <location>
        <begin position="381"/>
        <end position="423"/>
    </location>
</feature>
<gene>
    <name evidence="2" type="ORF">F3Y22_tig00110482pilonHSYRG00123</name>
</gene>
<comment type="caution">
    <text evidence="2">The sequence shown here is derived from an EMBL/GenBank/DDBJ whole genome shotgun (WGS) entry which is preliminary data.</text>
</comment>
<feature type="region of interest" description="Disordered" evidence="1">
    <location>
        <begin position="226"/>
        <end position="248"/>
    </location>
</feature>
<evidence type="ECO:0000256" key="1">
    <source>
        <dbReference type="SAM" id="MobiDB-lite"/>
    </source>
</evidence>
<organism evidence="2 3">
    <name type="scientific">Hibiscus syriacus</name>
    <name type="common">Rose of Sharon</name>
    <dbReference type="NCBI Taxonomy" id="106335"/>
    <lineage>
        <taxon>Eukaryota</taxon>
        <taxon>Viridiplantae</taxon>
        <taxon>Streptophyta</taxon>
        <taxon>Embryophyta</taxon>
        <taxon>Tracheophyta</taxon>
        <taxon>Spermatophyta</taxon>
        <taxon>Magnoliopsida</taxon>
        <taxon>eudicotyledons</taxon>
        <taxon>Gunneridae</taxon>
        <taxon>Pentapetalae</taxon>
        <taxon>rosids</taxon>
        <taxon>malvids</taxon>
        <taxon>Malvales</taxon>
        <taxon>Malvaceae</taxon>
        <taxon>Malvoideae</taxon>
        <taxon>Hibiscus</taxon>
    </lineage>
</organism>
<reference evidence="2" key="1">
    <citation type="submission" date="2019-09" db="EMBL/GenBank/DDBJ databases">
        <title>Draft genome information of white flower Hibiscus syriacus.</title>
        <authorList>
            <person name="Kim Y.-M."/>
        </authorList>
    </citation>
    <scope>NUCLEOTIDE SEQUENCE [LARGE SCALE GENOMIC DNA]</scope>
    <source>
        <strain evidence="2">YM2019G1</strain>
    </source>
</reference>
<evidence type="ECO:0000313" key="2">
    <source>
        <dbReference type="EMBL" id="KAE8702468.1"/>
    </source>
</evidence>
<feature type="compositionally biased region" description="Basic and acidic residues" evidence="1">
    <location>
        <begin position="280"/>
        <end position="316"/>
    </location>
</feature>
<keyword evidence="3" id="KW-1185">Reference proteome</keyword>
<proteinExistence type="predicted"/>
<feature type="compositionally biased region" description="Basic and acidic residues" evidence="1">
    <location>
        <begin position="389"/>
        <end position="423"/>
    </location>
</feature>
<dbReference type="Proteomes" id="UP000436088">
    <property type="component" value="Unassembled WGS sequence"/>
</dbReference>
<sequence length="509" mass="56628">MRLVPQGSRTLCASMRLEPLITLIGTLDTISDMKITSGRKFKPKPRLQTSVLNSPPVVVESVMHPPNAQFGPSKTLFGERSIPDLPTDHVPNCSTPDPSTSECPVNEEFSNLAVAANSGVDLWENVLVVAREVYPVLKSPSSLPRDEVNGKSKARKWLREQVTNLNIVDDLEDGTCNDNGLAAEHPLVMLSMRIKTTTIVMKMTMVNDGTCKHDSLAAKHPLSYAINEDKDDNNDDENDNGEYNISSEAQVINLHIVDDLEDGTEHVSAKSKPSKRSKKPVNESEKPPQKREIANEAQNHKKVNEASDNPEKEQRKKFSHSTLDESLLNMPEDEIDFARVALKDLILLADYKERKPVASEQDQGFADDQVSASAKSTTYFNYQTHMNKTPREEVAKPEQDEDVAKPEQDEDVAVRGDEADVTDDHRTLQFDEMAAVVKGNRAGGESRSLDKVFKLVEKNVSKKAAMAPVDPPNEVIISQLLLHQKEGLGWLLHKENSNELQPFWEEKGG</sequence>
<protein>
    <submittedName>
        <fullName evidence="2">Uncharacterized protein</fullName>
    </submittedName>
</protein>
<dbReference type="AlphaFoldDB" id="A0A6A3AEJ8"/>